<dbReference type="InterPro" id="IPR004089">
    <property type="entry name" value="MCPsignal_dom"/>
</dbReference>
<keyword evidence="3" id="KW-0807">Transducer</keyword>
<evidence type="ECO:0000256" key="2">
    <source>
        <dbReference type="ARBA" id="ARBA00029447"/>
    </source>
</evidence>
<comment type="caution">
    <text evidence="6">The sequence shown here is derived from an EMBL/GenBank/DDBJ whole genome shotgun (WGS) entry which is preliminary data.</text>
</comment>
<sequence length="510" mass="53787">MFRSLRWSLLSIGLAGVAAAVCVLAQALWSFERLNDSAEAALLGKDVVADILPPPMYLIELRLVLSQVVEGTMGLRQAQQQVEQITRDYGARVAYWQGRLPPEIDHQLLVRQHETAERFIDTARQQVLAPLAQGRGAEAGRGLAAADALYRAHRASVDETVRLATDFATRNMAGFQQTRLHGSRTMPLTTLLLVVMAMGCYLLSRRSILAPLRESAAQARAVAAGDLCATVQVVRADEIGALQSALNEMTGQLAHIVGDVRNGIDAIAAASAQIAHGNQDLSARTEQQAGQLQQAASSMDEMACAVRANADRARGANELAVNACGVAGEAGQVVGRVVSTMAEIRDASRHIAEITGVIDGIAFQTNILALNAAVEAARAGEQGRGFAVVAGEVRLLAGRCAEAAKQIKRLVDTSNARVEAGHALVGSAGRTMDDVVAQVQGMTRLIADIAASSGQQDDGVRQMNATVTGLDATTQQNAALVEQTAAAADSLRQQAGRLAEAVTVFRLQAA</sequence>
<dbReference type="FunFam" id="1.10.287.950:FF:000001">
    <property type="entry name" value="Methyl-accepting chemotaxis sensory transducer"/>
    <property type="match status" value="1"/>
</dbReference>
<dbReference type="AlphaFoldDB" id="A0AAW9QK00"/>
<dbReference type="PANTHER" id="PTHR43531:SF7">
    <property type="entry name" value="AEROTAXIS RECEPTOR"/>
    <property type="match status" value="1"/>
</dbReference>
<protein>
    <submittedName>
        <fullName evidence="6">Methyl-accepting chemotaxis protein</fullName>
    </submittedName>
</protein>
<dbReference type="GO" id="GO:0007165">
    <property type="term" value="P:signal transduction"/>
    <property type="evidence" value="ECO:0007669"/>
    <property type="project" value="UniProtKB-KW"/>
</dbReference>
<proteinExistence type="inferred from homology"/>
<dbReference type="Pfam" id="PF00672">
    <property type="entry name" value="HAMP"/>
    <property type="match status" value="1"/>
</dbReference>
<comment type="similarity">
    <text evidence="2">Belongs to the methyl-accepting chemotaxis (MCP) protein family.</text>
</comment>
<dbReference type="GO" id="GO:0005886">
    <property type="term" value="C:plasma membrane"/>
    <property type="evidence" value="ECO:0007669"/>
    <property type="project" value="TreeGrafter"/>
</dbReference>
<dbReference type="PANTHER" id="PTHR43531">
    <property type="entry name" value="PROTEIN ICFG"/>
    <property type="match status" value="1"/>
</dbReference>
<dbReference type="InterPro" id="IPR004090">
    <property type="entry name" value="Chemotax_Me-accpt_rcpt"/>
</dbReference>
<dbReference type="EMBL" id="JAZIBG010000028">
    <property type="protein sequence ID" value="MEF7614935.1"/>
    <property type="molecule type" value="Genomic_DNA"/>
</dbReference>
<evidence type="ECO:0000259" key="4">
    <source>
        <dbReference type="PROSITE" id="PS50111"/>
    </source>
</evidence>
<dbReference type="SMART" id="SM00304">
    <property type="entry name" value="HAMP"/>
    <property type="match status" value="1"/>
</dbReference>
<dbReference type="InterPro" id="IPR003660">
    <property type="entry name" value="HAMP_dom"/>
</dbReference>
<dbReference type="PROSITE" id="PS50885">
    <property type="entry name" value="HAMP"/>
    <property type="match status" value="1"/>
</dbReference>
<feature type="domain" description="Methyl-accepting transducer" evidence="4">
    <location>
        <begin position="263"/>
        <end position="492"/>
    </location>
</feature>
<name>A0AAW9QK00_9BURK</name>
<dbReference type="CDD" id="cd11386">
    <property type="entry name" value="MCP_signal"/>
    <property type="match status" value="1"/>
</dbReference>
<keyword evidence="7" id="KW-1185">Reference proteome</keyword>
<organism evidence="6 7">
    <name type="scientific">Aquincola agrisoli</name>
    <dbReference type="NCBI Taxonomy" id="3119538"/>
    <lineage>
        <taxon>Bacteria</taxon>
        <taxon>Pseudomonadati</taxon>
        <taxon>Pseudomonadota</taxon>
        <taxon>Betaproteobacteria</taxon>
        <taxon>Burkholderiales</taxon>
        <taxon>Sphaerotilaceae</taxon>
        <taxon>Aquincola</taxon>
    </lineage>
</organism>
<dbReference type="GO" id="GO:0006935">
    <property type="term" value="P:chemotaxis"/>
    <property type="evidence" value="ECO:0007669"/>
    <property type="project" value="InterPro"/>
</dbReference>
<evidence type="ECO:0000313" key="7">
    <source>
        <dbReference type="Proteomes" id="UP001336250"/>
    </source>
</evidence>
<evidence type="ECO:0000256" key="3">
    <source>
        <dbReference type="PROSITE-ProRule" id="PRU00284"/>
    </source>
</evidence>
<evidence type="ECO:0000313" key="6">
    <source>
        <dbReference type="EMBL" id="MEF7614935.1"/>
    </source>
</evidence>
<dbReference type="GO" id="GO:0004888">
    <property type="term" value="F:transmembrane signaling receptor activity"/>
    <property type="evidence" value="ECO:0007669"/>
    <property type="project" value="InterPro"/>
</dbReference>
<evidence type="ECO:0000259" key="5">
    <source>
        <dbReference type="PROSITE" id="PS50885"/>
    </source>
</evidence>
<dbReference type="SMART" id="SM00283">
    <property type="entry name" value="MA"/>
    <property type="match status" value="1"/>
</dbReference>
<accession>A0AAW9QK00</accession>
<dbReference type="Gene3D" id="1.10.287.950">
    <property type="entry name" value="Methyl-accepting chemotaxis protein"/>
    <property type="match status" value="1"/>
</dbReference>
<dbReference type="InterPro" id="IPR051310">
    <property type="entry name" value="MCP_chemotaxis"/>
</dbReference>
<gene>
    <name evidence="6" type="ORF">V4F39_13510</name>
</gene>
<dbReference type="PROSITE" id="PS50111">
    <property type="entry name" value="CHEMOTAXIS_TRANSDUC_2"/>
    <property type="match status" value="1"/>
</dbReference>
<dbReference type="CDD" id="cd06225">
    <property type="entry name" value="HAMP"/>
    <property type="match status" value="1"/>
</dbReference>
<reference evidence="6 7" key="1">
    <citation type="submission" date="2024-02" db="EMBL/GenBank/DDBJ databases">
        <title>Genome sequence of Aquincola sp. MAHUQ-54.</title>
        <authorList>
            <person name="Huq M.A."/>
        </authorList>
    </citation>
    <scope>NUCLEOTIDE SEQUENCE [LARGE SCALE GENOMIC DNA]</scope>
    <source>
        <strain evidence="6 7">MAHUQ-54</strain>
    </source>
</reference>
<dbReference type="RefSeq" id="WP_332290024.1">
    <property type="nucleotide sequence ID" value="NZ_JAZIBG010000028.1"/>
</dbReference>
<dbReference type="PRINTS" id="PR00260">
    <property type="entry name" value="CHEMTRNSDUCR"/>
</dbReference>
<dbReference type="SUPFAM" id="SSF58104">
    <property type="entry name" value="Methyl-accepting chemotaxis protein (MCP) signaling domain"/>
    <property type="match status" value="1"/>
</dbReference>
<dbReference type="Proteomes" id="UP001336250">
    <property type="component" value="Unassembled WGS sequence"/>
</dbReference>
<evidence type="ECO:0000256" key="1">
    <source>
        <dbReference type="ARBA" id="ARBA00004370"/>
    </source>
</evidence>
<comment type="subcellular location">
    <subcellularLocation>
        <location evidence="1">Membrane</location>
    </subcellularLocation>
</comment>
<feature type="domain" description="HAMP" evidence="5">
    <location>
        <begin position="206"/>
        <end position="258"/>
    </location>
</feature>
<dbReference type="Pfam" id="PF00015">
    <property type="entry name" value="MCPsignal"/>
    <property type="match status" value="1"/>
</dbReference>